<dbReference type="Gene3D" id="3.40.50.150">
    <property type="entry name" value="Vaccinia Virus protein VP39"/>
    <property type="match status" value="1"/>
</dbReference>
<feature type="region of interest" description="Disordered" evidence="2">
    <location>
        <begin position="175"/>
        <end position="220"/>
    </location>
</feature>
<dbReference type="GO" id="GO:0032259">
    <property type="term" value="P:methylation"/>
    <property type="evidence" value="ECO:0007669"/>
    <property type="project" value="UniProtKB-KW"/>
</dbReference>
<dbReference type="Pfam" id="PF13489">
    <property type="entry name" value="Methyltransf_23"/>
    <property type="match status" value="1"/>
</dbReference>
<evidence type="ECO:0000256" key="1">
    <source>
        <dbReference type="ARBA" id="ARBA00022679"/>
    </source>
</evidence>
<protein>
    <submittedName>
        <fullName evidence="3">S-adenosyl-L-methionine-dependent methyltransferase</fullName>
    </submittedName>
</protein>
<dbReference type="Proteomes" id="UP000193648">
    <property type="component" value="Unassembled WGS sequence"/>
</dbReference>
<feature type="compositionally biased region" description="Basic and acidic residues" evidence="2">
    <location>
        <begin position="183"/>
        <end position="201"/>
    </location>
</feature>
<evidence type="ECO:0000313" key="3">
    <source>
        <dbReference type="EMBL" id="ORZ13407.1"/>
    </source>
</evidence>
<dbReference type="OrthoDB" id="3647at2759"/>
<dbReference type="AlphaFoldDB" id="A0A1Y2GKC3"/>
<proteinExistence type="predicted"/>
<dbReference type="STRING" id="64571.A0A1Y2GKC3"/>
<accession>A0A1Y2GKC3</accession>
<keyword evidence="4" id="KW-1185">Reference proteome</keyword>
<dbReference type="CDD" id="cd02440">
    <property type="entry name" value="AdoMet_MTases"/>
    <property type="match status" value="1"/>
</dbReference>
<evidence type="ECO:0000256" key="2">
    <source>
        <dbReference type="SAM" id="MobiDB-lite"/>
    </source>
</evidence>
<dbReference type="GO" id="GO:0008168">
    <property type="term" value="F:methyltransferase activity"/>
    <property type="evidence" value="ECO:0007669"/>
    <property type="project" value="UniProtKB-KW"/>
</dbReference>
<gene>
    <name evidence="3" type="ORF">BCR41DRAFT_422915</name>
</gene>
<comment type="caution">
    <text evidence="3">The sequence shown here is derived from an EMBL/GenBank/DDBJ whole genome shotgun (WGS) entry which is preliminary data.</text>
</comment>
<dbReference type="SUPFAM" id="SSF53335">
    <property type="entry name" value="S-adenosyl-L-methionine-dependent methyltransferases"/>
    <property type="match status" value="1"/>
</dbReference>
<dbReference type="GeneID" id="33572060"/>
<name>A0A1Y2GKC3_9FUNG</name>
<keyword evidence="1 3" id="KW-0808">Transferase</keyword>
<dbReference type="EMBL" id="MCFF01000023">
    <property type="protein sequence ID" value="ORZ13407.1"/>
    <property type="molecule type" value="Genomic_DNA"/>
</dbReference>
<dbReference type="PANTHER" id="PTHR43861:SF3">
    <property type="entry name" value="PUTATIVE (AFU_ORTHOLOGUE AFUA_2G14390)-RELATED"/>
    <property type="match status" value="1"/>
</dbReference>
<dbReference type="InterPro" id="IPR029063">
    <property type="entry name" value="SAM-dependent_MTases_sf"/>
</dbReference>
<evidence type="ECO:0000313" key="4">
    <source>
        <dbReference type="Proteomes" id="UP000193648"/>
    </source>
</evidence>
<dbReference type="RefSeq" id="XP_021880488.1">
    <property type="nucleotide sequence ID" value="XM_022030218.1"/>
</dbReference>
<feature type="compositionally biased region" description="Basic residues" evidence="2">
    <location>
        <begin position="202"/>
        <end position="212"/>
    </location>
</feature>
<dbReference type="PANTHER" id="PTHR43861">
    <property type="entry name" value="TRANS-ACONITATE 2-METHYLTRANSFERASE-RELATED"/>
    <property type="match status" value="1"/>
</dbReference>
<dbReference type="InParanoid" id="A0A1Y2GKC3"/>
<keyword evidence="3" id="KW-0489">Methyltransferase</keyword>
<reference evidence="3 4" key="1">
    <citation type="submission" date="2016-07" db="EMBL/GenBank/DDBJ databases">
        <title>Pervasive Adenine N6-methylation of Active Genes in Fungi.</title>
        <authorList>
            <consortium name="DOE Joint Genome Institute"/>
            <person name="Mondo S.J."/>
            <person name="Dannebaum R.O."/>
            <person name="Kuo R.C."/>
            <person name="Labutti K."/>
            <person name="Haridas S."/>
            <person name="Kuo A."/>
            <person name="Salamov A."/>
            <person name="Ahrendt S.R."/>
            <person name="Lipzen A."/>
            <person name="Sullivan W."/>
            <person name="Andreopoulos W.B."/>
            <person name="Clum A."/>
            <person name="Lindquist E."/>
            <person name="Daum C."/>
            <person name="Ramamoorthy G.K."/>
            <person name="Gryganskyi A."/>
            <person name="Culley D."/>
            <person name="Magnuson J.K."/>
            <person name="James T.Y."/>
            <person name="O'Malley M.A."/>
            <person name="Stajich J.E."/>
            <person name="Spatafora J.W."/>
            <person name="Visel A."/>
            <person name="Grigoriev I.V."/>
        </authorList>
    </citation>
    <scope>NUCLEOTIDE SEQUENCE [LARGE SCALE GENOMIC DNA]</scope>
    <source>
        <strain evidence="3 4">NRRL 3116</strain>
    </source>
</reference>
<sequence length="285" mass="31419">MSDIQSINNAHFNKTAQDYDSFPQAKELTERAAETIVQEFIASAGPERAKNAIALDFGCGTGLCAFKVAPHVKEIVGVDASEGMTQHLNHKLTTQDENKAIRDSIKTVTHLVTQNEPLPEPERSQYLAGANGGFDLIYSSYVMHHIEDIQGTIDTLAQKLVKKDGWVIIIDFQGPHHHHHHHHEGDGEHEKHGEHSSEGHGHGHGHNHNHGHSHGDISNSLFVDENGNPLDYVAHKQGFTSEGLTEVFKKAGLVDVSARTAFGMSRELFGKKIWADVLVIKGRRA</sequence>
<organism evidence="3 4">
    <name type="scientific">Lobosporangium transversale</name>
    <dbReference type="NCBI Taxonomy" id="64571"/>
    <lineage>
        <taxon>Eukaryota</taxon>
        <taxon>Fungi</taxon>
        <taxon>Fungi incertae sedis</taxon>
        <taxon>Mucoromycota</taxon>
        <taxon>Mortierellomycotina</taxon>
        <taxon>Mortierellomycetes</taxon>
        <taxon>Mortierellales</taxon>
        <taxon>Mortierellaceae</taxon>
        <taxon>Lobosporangium</taxon>
    </lineage>
</organism>